<evidence type="ECO:0000256" key="1">
    <source>
        <dbReference type="ARBA" id="ARBA00004496"/>
    </source>
</evidence>
<dbReference type="SUPFAM" id="SSF46955">
    <property type="entry name" value="Putative DNA-binding domain"/>
    <property type="match status" value="1"/>
</dbReference>
<evidence type="ECO:0000313" key="8">
    <source>
        <dbReference type="Proteomes" id="UP000596252"/>
    </source>
</evidence>
<dbReference type="NCBIfam" id="TIGR02044">
    <property type="entry name" value="CueR"/>
    <property type="match status" value="1"/>
</dbReference>
<dbReference type="EMBL" id="CP069213">
    <property type="protein sequence ID" value="QRH03485.1"/>
    <property type="molecule type" value="Genomic_DNA"/>
</dbReference>
<dbReference type="PROSITE" id="PS50937">
    <property type="entry name" value="HTH_MERR_2"/>
    <property type="match status" value="1"/>
</dbReference>
<evidence type="ECO:0000256" key="2">
    <source>
        <dbReference type="ARBA" id="ARBA00022490"/>
    </source>
</evidence>
<dbReference type="Proteomes" id="UP000596252">
    <property type="component" value="Chromosome"/>
</dbReference>
<feature type="domain" description="HTH merR-type" evidence="6">
    <location>
        <begin position="4"/>
        <end position="73"/>
    </location>
</feature>
<protein>
    <submittedName>
        <fullName evidence="7">Cu(I)-responsive transcriptional regulator</fullName>
    </submittedName>
</protein>
<dbReference type="InterPro" id="IPR011789">
    <property type="entry name" value="CueR"/>
</dbReference>
<keyword evidence="8" id="KW-1185">Reference proteome</keyword>
<evidence type="ECO:0000313" key="7">
    <source>
        <dbReference type="EMBL" id="QRH03485.1"/>
    </source>
</evidence>
<keyword evidence="3" id="KW-0805">Transcription regulation</keyword>
<dbReference type="SMART" id="SM00422">
    <property type="entry name" value="HTH_MERR"/>
    <property type="match status" value="1"/>
</dbReference>
<evidence type="ECO:0000256" key="4">
    <source>
        <dbReference type="ARBA" id="ARBA00023125"/>
    </source>
</evidence>
<gene>
    <name evidence="7" type="primary">cueR</name>
    <name evidence="7" type="ORF">JQC75_08985</name>
</gene>
<keyword evidence="2" id="KW-0963">Cytoplasm</keyword>
<organism evidence="7 8">
    <name type="scientific">Shewanella litorisediminis</name>
    <dbReference type="NCBI Taxonomy" id="1173586"/>
    <lineage>
        <taxon>Bacteria</taxon>
        <taxon>Pseudomonadati</taxon>
        <taxon>Pseudomonadota</taxon>
        <taxon>Gammaproteobacteria</taxon>
        <taxon>Alteromonadales</taxon>
        <taxon>Shewanellaceae</taxon>
        <taxon>Shewanella</taxon>
    </lineage>
</organism>
<comment type="subcellular location">
    <subcellularLocation>
        <location evidence="1">Cytoplasm</location>
    </subcellularLocation>
</comment>
<dbReference type="InterPro" id="IPR000551">
    <property type="entry name" value="MerR-type_HTH_dom"/>
</dbReference>
<dbReference type="PRINTS" id="PR00040">
    <property type="entry name" value="HTHMERR"/>
</dbReference>
<dbReference type="InterPro" id="IPR009061">
    <property type="entry name" value="DNA-bd_dom_put_sf"/>
</dbReference>
<keyword evidence="5" id="KW-0804">Transcription</keyword>
<dbReference type="InterPro" id="IPR047057">
    <property type="entry name" value="MerR_fam"/>
</dbReference>
<reference evidence="7 8" key="1">
    <citation type="journal article" date="2012" name="Antonie Van Leeuwenhoek">
        <title>Shewanella litorisediminis sp. nov., a gammaproteobacterium isolated from a tidal flat sediment.</title>
        <authorList>
            <person name="Lee M.H."/>
            <person name="Yoon J.H."/>
        </authorList>
    </citation>
    <scope>NUCLEOTIDE SEQUENCE [LARGE SCALE GENOMIC DNA]</scope>
    <source>
        <strain evidence="7 8">SMK1-12</strain>
    </source>
</reference>
<dbReference type="CDD" id="cd01108">
    <property type="entry name" value="HTH_CueR"/>
    <property type="match status" value="1"/>
</dbReference>
<evidence type="ECO:0000256" key="5">
    <source>
        <dbReference type="ARBA" id="ARBA00023163"/>
    </source>
</evidence>
<dbReference type="Pfam" id="PF13411">
    <property type="entry name" value="MerR_1"/>
    <property type="match status" value="1"/>
</dbReference>
<accession>A0ABX7G9F5</accession>
<proteinExistence type="predicted"/>
<evidence type="ECO:0000256" key="3">
    <source>
        <dbReference type="ARBA" id="ARBA00023015"/>
    </source>
</evidence>
<dbReference type="PROSITE" id="PS00552">
    <property type="entry name" value="HTH_MERR_1"/>
    <property type="match status" value="1"/>
</dbReference>
<evidence type="ECO:0000259" key="6">
    <source>
        <dbReference type="PROSITE" id="PS50937"/>
    </source>
</evidence>
<name>A0ABX7G9F5_9GAMM</name>
<dbReference type="PANTHER" id="PTHR30204:SF94">
    <property type="entry name" value="HEAVY METAL-DEPENDENT TRANSCRIPTIONAL REGULATOR HI_0293-RELATED"/>
    <property type="match status" value="1"/>
</dbReference>
<keyword evidence="4" id="KW-0238">DNA-binding</keyword>
<sequence>MSALLTIGEAAKTSGLSTKMIRHYEQTGLLKKSPRTDSGYRLYNSEQINQLRFIRQARNLGFSLNDIQSLLGLWQDPNRESRFVKQLATQHLDDIKLKIIELQHMQRILTELADSCCGDESPHCSILQKLAMPD</sequence>
<dbReference type="Gene3D" id="1.10.1660.10">
    <property type="match status" value="1"/>
</dbReference>
<dbReference type="RefSeq" id="WP_203327032.1">
    <property type="nucleotide sequence ID" value="NZ_CP069213.1"/>
</dbReference>
<dbReference type="PANTHER" id="PTHR30204">
    <property type="entry name" value="REDOX-CYCLING DRUG-SENSING TRANSCRIPTIONAL ACTIVATOR SOXR"/>
    <property type="match status" value="1"/>
</dbReference>